<evidence type="ECO:0000256" key="6">
    <source>
        <dbReference type="ARBA" id="ARBA00022840"/>
    </source>
</evidence>
<evidence type="ECO:0000256" key="8">
    <source>
        <dbReference type="RuleBase" id="RU003733"/>
    </source>
</evidence>
<keyword evidence="7 9" id="KW-0119">Carbohydrate metabolism</keyword>
<feature type="domain" description="Carbohydrate kinase FGGY N-terminal" evidence="10">
    <location>
        <begin position="5"/>
        <end position="246"/>
    </location>
</feature>
<dbReference type="InterPro" id="IPR018484">
    <property type="entry name" value="FGGY_N"/>
</dbReference>
<keyword evidence="13" id="KW-1185">Reference proteome</keyword>
<dbReference type="NCBIfam" id="TIGR01312">
    <property type="entry name" value="XylB"/>
    <property type="match status" value="1"/>
</dbReference>
<dbReference type="Pfam" id="PF02782">
    <property type="entry name" value="FGGY_C"/>
    <property type="match status" value="1"/>
</dbReference>
<dbReference type="InterPro" id="IPR000577">
    <property type="entry name" value="Carb_kinase_FGGY"/>
</dbReference>
<dbReference type="Pfam" id="PF00370">
    <property type="entry name" value="FGGY_N"/>
    <property type="match status" value="1"/>
</dbReference>
<feature type="domain" description="Carbohydrate kinase FGGY C-terminal" evidence="11">
    <location>
        <begin position="256"/>
        <end position="437"/>
    </location>
</feature>
<dbReference type="PROSITE" id="PS00445">
    <property type="entry name" value="FGGY_KINASES_2"/>
    <property type="match status" value="1"/>
</dbReference>
<keyword evidence="5 8" id="KW-0418">Kinase</keyword>
<evidence type="ECO:0000259" key="10">
    <source>
        <dbReference type="Pfam" id="PF00370"/>
    </source>
</evidence>
<proteinExistence type="inferred from homology"/>
<evidence type="ECO:0000313" key="12">
    <source>
        <dbReference type="EMBL" id="MBS0023679.1"/>
    </source>
</evidence>
<dbReference type="GO" id="GO:0004856">
    <property type="term" value="F:D-xylulokinase activity"/>
    <property type="evidence" value="ECO:0007669"/>
    <property type="project" value="UniProtKB-EC"/>
</dbReference>
<organism evidence="12 13">
    <name type="scientific">Microbacterium paraoxydans</name>
    <dbReference type="NCBI Taxonomy" id="199592"/>
    <lineage>
        <taxon>Bacteria</taxon>
        <taxon>Bacillati</taxon>
        <taxon>Actinomycetota</taxon>
        <taxon>Actinomycetes</taxon>
        <taxon>Micrococcales</taxon>
        <taxon>Microbacteriaceae</taxon>
        <taxon>Microbacterium</taxon>
    </lineage>
</organism>
<dbReference type="Proteomes" id="UP000678243">
    <property type="component" value="Unassembled WGS sequence"/>
</dbReference>
<evidence type="ECO:0000313" key="13">
    <source>
        <dbReference type="Proteomes" id="UP000678243"/>
    </source>
</evidence>
<keyword evidence="6 9" id="KW-0067">ATP-binding</keyword>
<dbReference type="EC" id="2.7.1.17" evidence="9"/>
<dbReference type="Gene3D" id="3.30.420.40">
    <property type="match status" value="2"/>
</dbReference>
<keyword evidence="2 9" id="KW-0859">Xylose metabolism</keyword>
<dbReference type="InterPro" id="IPR043129">
    <property type="entry name" value="ATPase_NBD"/>
</dbReference>
<comment type="similarity">
    <text evidence="1 8">Belongs to the FGGY kinase family.</text>
</comment>
<evidence type="ECO:0000259" key="11">
    <source>
        <dbReference type="Pfam" id="PF02782"/>
    </source>
</evidence>
<evidence type="ECO:0000256" key="4">
    <source>
        <dbReference type="ARBA" id="ARBA00022741"/>
    </source>
</evidence>
<dbReference type="PANTHER" id="PTHR43095">
    <property type="entry name" value="SUGAR KINASE"/>
    <property type="match status" value="1"/>
</dbReference>
<comment type="caution">
    <text evidence="12">The sequence shown here is derived from an EMBL/GenBank/DDBJ whole genome shotgun (WGS) entry which is preliminary data.</text>
</comment>
<reference evidence="12 13" key="1">
    <citation type="submission" date="2021-04" db="EMBL/GenBank/DDBJ databases">
        <title>Whole genome analysis of root endophytic bacterium Microbacterium paraoxydans ku-mp colonizing RP-bio226 rice variety.</title>
        <authorList>
            <person name="Ulaganathan K."/>
            <person name="Latha B."/>
        </authorList>
    </citation>
    <scope>NUCLEOTIDE SEQUENCE [LARGE SCALE GENOMIC DNA]</scope>
    <source>
        <strain evidence="13">ku-mp</strain>
    </source>
</reference>
<sequence>MIDVVAGVDSSTQSCTVELRDAATGALVSTGRAPHPVTHPPVSEQDPEAWWAALVAAMAEARRGVDVRIVAVGVGAQCHGLVVSDADGRVLRPARLWNDTTSAPQAAALLAQHPAAWWAQEIGIVPSAAITVSKLALLAQTEPETLARARHLSVPHDWLTYRLTGRRVTDRSDASGTGYYSAATGRWRTDILDEAVGERDWAPLLPEVLGPDESAGRILPAAADALGIDRDAQVSAGGGDQHLAAQGIGLAEGDVAYSLGTSGVVFATTPHPVADVTGAVDGVANVTGGYLPLVCTLNATKVTDTVARLLGVDHAELTALALAAPLDPERPVLAAYLDGERSPRLPSARGMLAGITTATSREQLALAAFEGVALGLLRGERALAALGIPTTGHTIAIGGGARSLAYRQVIADLTQRPVHTVDAPEGTARGAAIQAAAVHRGETVAAVTAAWRPATTSVTEPAADRSDVWDRYLHLADLQAEQAPVPQLSQEREDTHV</sequence>
<accession>A0ABS5IL52</accession>
<keyword evidence="4 9" id="KW-0547">Nucleotide-binding</keyword>
<dbReference type="InterPro" id="IPR050406">
    <property type="entry name" value="FGGY_Carb_Kinase"/>
</dbReference>
<gene>
    <name evidence="9 12" type="primary">xylB</name>
    <name evidence="12" type="ORF">KE274_06110</name>
</gene>
<dbReference type="SUPFAM" id="SSF53067">
    <property type="entry name" value="Actin-like ATPase domain"/>
    <property type="match status" value="2"/>
</dbReference>
<evidence type="ECO:0000256" key="3">
    <source>
        <dbReference type="ARBA" id="ARBA00022679"/>
    </source>
</evidence>
<evidence type="ECO:0000256" key="9">
    <source>
        <dbReference type="RuleBase" id="RU364073"/>
    </source>
</evidence>
<dbReference type="InterPro" id="IPR006000">
    <property type="entry name" value="Xylulokinase"/>
</dbReference>
<dbReference type="PIRSF" id="PIRSF000538">
    <property type="entry name" value="GlpK"/>
    <property type="match status" value="1"/>
</dbReference>
<evidence type="ECO:0000256" key="1">
    <source>
        <dbReference type="ARBA" id="ARBA00009156"/>
    </source>
</evidence>
<dbReference type="EMBL" id="JAGTUK010000002">
    <property type="protein sequence ID" value="MBS0023679.1"/>
    <property type="molecule type" value="Genomic_DNA"/>
</dbReference>
<dbReference type="PANTHER" id="PTHR43095:SF5">
    <property type="entry name" value="XYLULOSE KINASE"/>
    <property type="match status" value="1"/>
</dbReference>
<dbReference type="InterPro" id="IPR018483">
    <property type="entry name" value="Carb_kinase_FGGY_CS"/>
</dbReference>
<dbReference type="InterPro" id="IPR018485">
    <property type="entry name" value="FGGY_C"/>
</dbReference>
<comment type="catalytic activity">
    <reaction evidence="9">
        <text>D-xylulose + ATP = D-xylulose 5-phosphate + ADP + H(+)</text>
        <dbReference type="Rhea" id="RHEA:10964"/>
        <dbReference type="ChEBI" id="CHEBI:15378"/>
        <dbReference type="ChEBI" id="CHEBI:17140"/>
        <dbReference type="ChEBI" id="CHEBI:30616"/>
        <dbReference type="ChEBI" id="CHEBI:57737"/>
        <dbReference type="ChEBI" id="CHEBI:456216"/>
        <dbReference type="EC" id="2.7.1.17"/>
    </reaction>
</comment>
<name>A0ABS5IL52_9MICO</name>
<protein>
    <recommendedName>
        <fullName evidence="9">Xylulose kinase</fullName>
        <shortName evidence="9">Xylulokinase</shortName>
        <ecNumber evidence="9">2.7.1.17</ecNumber>
    </recommendedName>
</protein>
<evidence type="ECO:0000256" key="2">
    <source>
        <dbReference type="ARBA" id="ARBA00022629"/>
    </source>
</evidence>
<dbReference type="RefSeq" id="WP_211541883.1">
    <property type="nucleotide sequence ID" value="NZ_JAGTUK010000002.1"/>
</dbReference>
<evidence type="ECO:0000256" key="7">
    <source>
        <dbReference type="ARBA" id="ARBA00023277"/>
    </source>
</evidence>
<keyword evidence="3 8" id="KW-0808">Transferase</keyword>
<evidence type="ECO:0000256" key="5">
    <source>
        <dbReference type="ARBA" id="ARBA00022777"/>
    </source>
</evidence>